<comment type="caution">
    <text evidence="1">The sequence shown here is derived from an EMBL/GenBank/DDBJ whole genome shotgun (WGS) entry which is preliminary data.</text>
</comment>
<evidence type="ECO:0000313" key="2">
    <source>
        <dbReference type="Proteomes" id="UP000823613"/>
    </source>
</evidence>
<dbReference type="AlphaFoldDB" id="A0A9D9GWM2"/>
<reference evidence="1" key="2">
    <citation type="journal article" date="2021" name="PeerJ">
        <title>Extensive microbial diversity within the chicken gut microbiome revealed by metagenomics and culture.</title>
        <authorList>
            <person name="Gilroy R."/>
            <person name="Ravi A."/>
            <person name="Getino M."/>
            <person name="Pursley I."/>
            <person name="Horton D.L."/>
            <person name="Alikhan N.F."/>
            <person name="Baker D."/>
            <person name="Gharbi K."/>
            <person name="Hall N."/>
            <person name="Watson M."/>
            <person name="Adriaenssens E.M."/>
            <person name="Foster-Nyarko E."/>
            <person name="Jarju S."/>
            <person name="Secka A."/>
            <person name="Antonio M."/>
            <person name="Oren A."/>
            <person name="Chaudhuri R.R."/>
            <person name="La Ragione R."/>
            <person name="Hildebrand F."/>
            <person name="Pallen M.J."/>
        </authorList>
    </citation>
    <scope>NUCLEOTIDE SEQUENCE</scope>
    <source>
        <strain evidence="1">11159</strain>
    </source>
</reference>
<dbReference type="EMBL" id="JADIMY010000002">
    <property type="protein sequence ID" value="MBO8426982.1"/>
    <property type="molecule type" value="Genomic_DNA"/>
</dbReference>
<sequence>MATNTQLAKDFVENVIINNLRLIIVNLDYPNPEAFDTLDIFINAHNELATNDDDTKICDIMNNKSLIDVMSRFENFNARIISEMYQSIGGDVTPFFIYNNDLIINDIDLITVSSIGEIKSVIIDNLSKIVWATLQNPENPIFTPIYKMIYQGIFNE</sequence>
<name>A0A9D9GWM2_9BACL</name>
<gene>
    <name evidence="1" type="ORF">IAC58_00220</name>
</gene>
<proteinExistence type="predicted"/>
<organism evidence="1 2">
    <name type="scientific">Candidatus Onthovivens merdipullorum</name>
    <dbReference type="NCBI Taxonomy" id="2840889"/>
    <lineage>
        <taxon>Bacteria</taxon>
        <taxon>Bacillati</taxon>
        <taxon>Bacillota</taxon>
        <taxon>Bacilli</taxon>
        <taxon>Bacillales</taxon>
        <taxon>Candidatus Onthovivens</taxon>
    </lineage>
</organism>
<accession>A0A9D9GWM2</accession>
<protein>
    <submittedName>
        <fullName evidence="1">Uncharacterized protein</fullName>
    </submittedName>
</protein>
<evidence type="ECO:0000313" key="1">
    <source>
        <dbReference type="EMBL" id="MBO8426982.1"/>
    </source>
</evidence>
<dbReference type="Proteomes" id="UP000823613">
    <property type="component" value="Unassembled WGS sequence"/>
</dbReference>
<reference evidence="1" key="1">
    <citation type="submission" date="2020-10" db="EMBL/GenBank/DDBJ databases">
        <authorList>
            <person name="Gilroy R."/>
        </authorList>
    </citation>
    <scope>NUCLEOTIDE SEQUENCE</scope>
    <source>
        <strain evidence="1">11159</strain>
    </source>
</reference>